<evidence type="ECO:0000313" key="2">
    <source>
        <dbReference type="Proteomes" id="UP000176501"/>
    </source>
</evidence>
<dbReference type="EMBL" id="MGFE01000020">
    <property type="protein sequence ID" value="OGL98341.1"/>
    <property type="molecule type" value="Genomic_DNA"/>
</dbReference>
<dbReference type="Proteomes" id="UP000176501">
    <property type="component" value="Unassembled WGS sequence"/>
</dbReference>
<reference evidence="1 2" key="1">
    <citation type="journal article" date="2016" name="Nat. Commun.">
        <title>Thousands of microbial genomes shed light on interconnected biogeochemical processes in an aquifer system.</title>
        <authorList>
            <person name="Anantharaman K."/>
            <person name="Brown C.T."/>
            <person name="Hug L.A."/>
            <person name="Sharon I."/>
            <person name="Castelle C.J."/>
            <person name="Probst A.J."/>
            <person name="Thomas B.C."/>
            <person name="Singh A."/>
            <person name="Wilkins M.J."/>
            <person name="Karaoz U."/>
            <person name="Brodie E.L."/>
            <person name="Williams K.H."/>
            <person name="Hubbard S.S."/>
            <person name="Banfield J.F."/>
        </authorList>
    </citation>
    <scope>NUCLEOTIDE SEQUENCE [LARGE SCALE GENOMIC DNA]</scope>
</reference>
<comment type="caution">
    <text evidence="1">The sequence shown here is derived from an EMBL/GenBank/DDBJ whole genome shotgun (WGS) entry which is preliminary data.</text>
</comment>
<evidence type="ECO:0000313" key="1">
    <source>
        <dbReference type="EMBL" id="OGL98341.1"/>
    </source>
</evidence>
<proteinExistence type="predicted"/>
<gene>
    <name evidence="1" type="ORF">A2304_01435</name>
</gene>
<dbReference type="AlphaFoldDB" id="A0A1F7W6B6"/>
<organism evidence="1 2">
    <name type="scientific">Candidatus Uhrbacteria bacterium RIFOXYB2_FULL_57_15</name>
    <dbReference type="NCBI Taxonomy" id="1802422"/>
    <lineage>
        <taxon>Bacteria</taxon>
        <taxon>Candidatus Uhriibacteriota</taxon>
    </lineage>
</organism>
<sequence>MISRERLATYLQAVLNEPEWRTRMLPPLKIHELTTEEIDAFKSHAREKGIVGRLWKKIVKAIEEDDGTLPEEMTDKGRARRLAWFIASSWVELCDMAKKRGATHFDENYLPSPFAPELADAWNIGALQFGLTGQDFSALVCETLARTQGRGDEVVTW</sequence>
<protein>
    <submittedName>
        <fullName evidence="1">Uncharacterized protein</fullName>
    </submittedName>
</protein>
<accession>A0A1F7W6B6</accession>
<name>A0A1F7W6B6_9BACT</name>